<evidence type="ECO:0000313" key="1">
    <source>
        <dbReference type="EMBL" id="KAF9760654.1"/>
    </source>
</evidence>
<comment type="caution">
    <text evidence="1">The sequence shown here is derived from an EMBL/GenBank/DDBJ whole genome shotgun (WGS) entry which is preliminary data.</text>
</comment>
<accession>A0A9P6GVG0</accession>
<name>A0A9P6GVG0_9MICR</name>
<gene>
    <name evidence="1" type="ORF">NGRA_3062</name>
</gene>
<keyword evidence="2" id="KW-1185">Reference proteome</keyword>
<proteinExistence type="predicted"/>
<dbReference type="Proteomes" id="UP000740883">
    <property type="component" value="Unassembled WGS sequence"/>
</dbReference>
<evidence type="ECO:0000313" key="2">
    <source>
        <dbReference type="Proteomes" id="UP000740883"/>
    </source>
</evidence>
<reference evidence="1 2" key="1">
    <citation type="journal article" date="2020" name="Genome Biol. Evol.">
        <title>Comparative genomics of strictly vertically transmitted, feminizing microsporidia endosymbionts of amphipod crustaceans.</title>
        <authorList>
            <person name="Cormier A."/>
            <person name="Chebbi M.A."/>
            <person name="Giraud I."/>
            <person name="Wattier R."/>
            <person name="Teixeira M."/>
            <person name="Gilbert C."/>
            <person name="Rigaud T."/>
            <person name="Cordaux R."/>
        </authorList>
    </citation>
    <scope>NUCLEOTIDE SEQUENCE [LARGE SCALE GENOMIC DNA]</scope>
    <source>
        <strain evidence="1 2">Ou3-Ou53</strain>
    </source>
</reference>
<dbReference type="AlphaFoldDB" id="A0A9P6GVG0"/>
<sequence length="283" mass="32698">MIKQNYLQSSLKHDNLISESRNSRTLTLRGPQYLLQPEQARKIEQTFEKVRFTINLGEDSGIEAPQRIIHVFTDHDVQDVLSWTQSVRKLAVLNSWTPDLANKILDILISDKYKEGIADKRTLDTKLDALCDTVFSLDDYSLYRNLIASAQRSNHPNVTAYIQYLEDLKIRADMCCKSNEDKLPDREILDKIISTLSQREKECLIFNEASTLSEIKHVLHKMSTMENFYQINNRSVATRTTASTTTPNIQKYCSYHKSNYHNTSECRAKSEGKLNNQTQKKPF</sequence>
<protein>
    <submittedName>
        <fullName evidence="1">Uncharacterized protein</fullName>
    </submittedName>
</protein>
<organism evidence="1 2">
    <name type="scientific">Nosema granulosis</name>
    <dbReference type="NCBI Taxonomy" id="83296"/>
    <lineage>
        <taxon>Eukaryota</taxon>
        <taxon>Fungi</taxon>
        <taxon>Fungi incertae sedis</taxon>
        <taxon>Microsporidia</taxon>
        <taxon>Nosematidae</taxon>
        <taxon>Nosema</taxon>
    </lineage>
</organism>
<dbReference type="EMBL" id="SBJO01000551">
    <property type="protein sequence ID" value="KAF9760654.1"/>
    <property type="molecule type" value="Genomic_DNA"/>
</dbReference>